<dbReference type="InterPro" id="IPR058094">
    <property type="entry name" value="Ig-like_OmpL47-like"/>
</dbReference>
<dbReference type="AlphaFoldDB" id="A0A7Z0DNJ5"/>
<dbReference type="SUPFAM" id="SSF50952">
    <property type="entry name" value="Soluble quinoprotein glucose dehydrogenase"/>
    <property type="match status" value="1"/>
</dbReference>
<dbReference type="Pfam" id="PF18911">
    <property type="entry name" value="PKD_4"/>
    <property type="match status" value="1"/>
</dbReference>
<dbReference type="GO" id="GO:0030246">
    <property type="term" value="F:carbohydrate binding"/>
    <property type="evidence" value="ECO:0007669"/>
    <property type="project" value="InterPro"/>
</dbReference>
<gene>
    <name evidence="5" type="ORF">BJ988_003543</name>
</gene>
<organism evidence="5 6">
    <name type="scientific">Nocardioides panzhihuensis</name>
    <dbReference type="NCBI Taxonomy" id="860243"/>
    <lineage>
        <taxon>Bacteria</taxon>
        <taxon>Bacillati</taxon>
        <taxon>Actinomycetota</taxon>
        <taxon>Actinomycetes</taxon>
        <taxon>Propionibacteriales</taxon>
        <taxon>Nocardioidaceae</taxon>
        <taxon>Nocardioides</taxon>
    </lineage>
</organism>
<keyword evidence="6" id="KW-1185">Reference proteome</keyword>
<dbReference type="Pfam" id="PF03422">
    <property type="entry name" value="CBM_6"/>
    <property type="match status" value="1"/>
</dbReference>
<dbReference type="InterPro" id="IPR011041">
    <property type="entry name" value="Quinoprot_gluc/sorb_DH_b-prop"/>
</dbReference>
<dbReference type="Gene3D" id="2.60.40.10">
    <property type="entry name" value="Immunoglobulins"/>
    <property type="match status" value="2"/>
</dbReference>
<dbReference type="CDD" id="cd00146">
    <property type="entry name" value="PKD"/>
    <property type="match status" value="1"/>
</dbReference>
<proteinExistence type="predicted"/>
<dbReference type="NCBIfam" id="NF047446">
    <property type="entry name" value="barrel_OmpL47"/>
    <property type="match status" value="1"/>
</dbReference>
<feature type="domain" description="CBM6" evidence="4">
    <location>
        <begin position="745"/>
        <end position="859"/>
    </location>
</feature>
<dbReference type="RefSeq" id="WP_218860945.1">
    <property type="nucleotide sequence ID" value="NZ_JACBZR010000001.1"/>
</dbReference>
<dbReference type="Pfam" id="PF22888">
    <property type="entry name" value="FIMAH"/>
    <property type="match status" value="1"/>
</dbReference>
<dbReference type="InterPro" id="IPR011042">
    <property type="entry name" value="6-blade_b-propeller_TolB-like"/>
</dbReference>
<protein>
    <submittedName>
        <fullName evidence="5">YD repeat-containing protein</fullName>
    </submittedName>
</protein>
<dbReference type="Gene3D" id="3.30.1920.20">
    <property type="match status" value="1"/>
</dbReference>
<dbReference type="InterPro" id="IPR022409">
    <property type="entry name" value="PKD/Chitinase_dom"/>
</dbReference>
<dbReference type="InterPro" id="IPR008979">
    <property type="entry name" value="Galactose-bd-like_sf"/>
</dbReference>
<dbReference type="EMBL" id="JACBZR010000001">
    <property type="protein sequence ID" value="NYI78895.1"/>
    <property type="molecule type" value="Genomic_DNA"/>
</dbReference>
<evidence type="ECO:0000259" key="3">
    <source>
        <dbReference type="PROSITE" id="PS50093"/>
    </source>
</evidence>
<evidence type="ECO:0000259" key="4">
    <source>
        <dbReference type="PROSITE" id="PS51175"/>
    </source>
</evidence>
<name>A0A7Z0DNJ5_9ACTN</name>
<dbReference type="PANTHER" id="PTHR19328">
    <property type="entry name" value="HEDGEHOG-INTERACTING PROTEIN"/>
    <property type="match status" value="1"/>
</dbReference>
<dbReference type="Gene3D" id="2.60.120.260">
    <property type="entry name" value="Galactose-binding domain-like"/>
    <property type="match status" value="1"/>
</dbReference>
<dbReference type="InterPro" id="IPR054470">
    <property type="entry name" value="FIMAH_dom"/>
</dbReference>
<dbReference type="Proteomes" id="UP000564496">
    <property type="component" value="Unassembled WGS sequence"/>
</dbReference>
<dbReference type="PROSITE" id="PS51175">
    <property type="entry name" value="CBM6"/>
    <property type="match status" value="1"/>
</dbReference>
<dbReference type="Gene3D" id="2.120.10.30">
    <property type="entry name" value="TolB, C-terminal domain"/>
    <property type="match status" value="1"/>
</dbReference>
<dbReference type="SMART" id="SM00606">
    <property type="entry name" value="CBD_IV"/>
    <property type="match status" value="1"/>
</dbReference>
<sequence>MPIHSSVGGVSRRRARRSLLAVTSGLALALTSVLALATPGAAHDGVDHGAEPGAGLALDWSNYEKVTLTKDTGEPIDMAVLPDRRVLTTARNGDIRLVDPDAGTTRVVNTIATYNNSEDGLQTVTLAPDFDESGWVYLYYAPRTMTGPYPTTTPSGSAPNTLPAGQTEAYWDQWKGYNQLTRVKWDEAADKLDLATEQVILKVEVQRGQCCHVAGDVDFDDQGNLYLATGDNTPAGTPGANGFAPNNDAPGFNPGFDSRRGAGNTNDLRGKVLRVAVQEDGSYTIPEGNLFAPGTEGTRPEIFAMGLRNPFRMDVDPATGSVSWGDYGPDAGAPNPQRGPMGYVEWETTAIDEPVNGGWPYCTGDHFNYNEWDFETATPGEFFDCAAGAENNSRWNTGLSKVPPATAATLYYGDNNTHQPWPELTDFGPAGGQGPMGGPVYHYDADNPSPTKFPEYWDGKAFFAEFSQDYLAAFTVDWPSGPVSHIEHFLPNTDLETNRQPITDSPIDIEFGPDGSLYVLDYGDGFFRANPDAGLYRIDYSVGNKAPRADIVADPISSSSAPLTVDFDGSGSVDPEGGALTYEWDFDGNGTFDASGATTSYTYDELGRYTARLRVTDAEGRRGITSTSISVGNVAPTIDVATPAEGGFFDWGQAVPFQVATDDAEDGSATVCSRVTWTFGLGHDAHAHPLSQGTGCRFAIPTPADATEHGETENIYGVVVIGYTDNGANGVPAARSEVSMILNPKSQEAEWADGSEGIAIAPDDTASGLRKVTSLDAGDWLSWKPVNLAGITSAKLRASGTGSVELRWGSADATPFASFDVASEDWSEATSDLTGAPSGSGELFVTSTGGVTLDRIRFVGDGFADVTPPTVSATLSPAQPTGQNGWWTGNVSVAVAATDDGTVASRQRSTNGGQTWENANNPLTVSAEGVTTVHYRATDNGGNVSEVGQVVVRIDKTAPQVAVDGVADGATVGNSGDASWSATDATSGVGSVTATLDGAAVAGDALALWRLSLGSHTLEITATDKAGHATKRTVTFTTTTSLAELTVLTERLARSGEITPAGESVLEKRLSQAAKHAEAGRRTSARSQLQEYVDLAASSLNVADSDARAALQRDAKAVISRL</sequence>
<dbReference type="PROSITE" id="PS50093">
    <property type="entry name" value="PKD"/>
    <property type="match status" value="1"/>
</dbReference>
<dbReference type="InterPro" id="IPR012938">
    <property type="entry name" value="Glc/Sorbosone_DH"/>
</dbReference>
<dbReference type="SUPFAM" id="SSF49299">
    <property type="entry name" value="PKD domain"/>
    <property type="match status" value="1"/>
</dbReference>
<dbReference type="InterPro" id="IPR005084">
    <property type="entry name" value="CBM6"/>
</dbReference>
<dbReference type="SMART" id="SM00089">
    <property type="entry name" value="PKD"/>
    <property type="match status" value="1"/>
</dbReference>
<dbReference type="SUPFAM" id="SSF49785">
    <property type="entry name" value="Galactose-binding domain-like"/>
    <property type="match status" value="1"/>
</dbReference>
<evidence type="ECO:0000313" key="6">
    <source>
        <dbReference type="Proteomes" id="UP000564496"/>
    </source>
</evidence>
<dbReference type="Pfam" id="PF07995">
    <property type="entry name" value="GSDH"/>
    <property type="match status" value="1"/>
</dbReference>
<accession>A0A7Z0DNJ5</accession>
<keyword evidence="1 2" id="KW-0732">Signal</keyword>
<dbReference type="InterPro" id="IPR013783">
    <property type="entry name" value="Ig-like_fold"/>
</dbReference>
<dbReference type="InterPro" id="IPR000601">
    <property type="entry name" value="PKD_dom"/>
</dbReference>
<evidence type="ECO:0000256" key="2">
    <source>
        <dbReference type="SAM" id="SignalP"/>
    </source>
</evidence>
<evidence type="ECO:0000313" key="5">
    <source>
        <dbReference type="EMBL" id="NYI78895.1"/>
    </source>
</evidence>
<dbReference type="CDD" id="cd04084">
    <property type="entry name" value="CBM6_xylanase-like"/>
    <property type="match status" value="1"/>
</dbReference>
<comment type="caution">
    <text evidence="5">The sequence shown here is derived from an EMBL/GenBank/DDBJ whole genome shotgun (WGS) entry which is preliminary data.</text>
</comment>
<feature type="domain" description="PKD" evidence="3">
    <location>
        <begin position="548"/>
        <end position="631"/>
    </location>
</feature>
<dbReference type="InterPro" id="IPR035986">
    <property type="entry name" value="PKD_dom_sf"/>
</dbReference>
<feature type="signal peptide" evidence="2">
    <location>
        <begin position="1"/>
        <end position="37"/>
    </location>
</feature>
<reference evidence="5 6" key="1">
    <citation type="submission" date="2020-07" db="EMBL/GenBank/DDBJ databases">
        <title>Sequencing the genomes of 1000 actinobacteria strains.</title>
        <authorList>
            <person name="Klenk H.-P."/>
        </authorList>
    </citation>
    <scope>NUCLEOTIDE SEQUENCE [LARGE SCALE GENOMIC DNA]</scope>
    <source>
        <strain evidence="5 6">DSM 26487</strain>
    </source>
</reference>
<dbReference type="GO" id="GO:0005975">
    <property type="term" value="P:carbohydrate metabolic process"/>
    <property type="evidence" value="ECO:0007669"/>
    <property type="project" value="UniProtKB-ARBA"/>
</dbReference>
<dbReference type="PANTHER" id="PTHR19328:SF75">
    <property type="entry name" value="ALDOSE SUGAR DEHYDROGENASE YLII"/>
    <property type="match status" value="1"/>
</dbReference>
<evidence type="ECO:0000256" key="1">
    <source>
        <dbReference type="ARBA" id="ARBA00022729"/>
    </source>
</evidence>
<dbReference type="InterPro" id="IPR006584">
    <property type="entry name" value="Cellulose-bd_IV"/>
</dbReference>
<feature type="chain" id="PRO_5030868003" evidence="2">
    <location>
        <begin position="38"/>
        <end position="1122"/>
    </location>
</feature>